<dbReference type="Proteomes" id="UP000250299">
    <property type="component" value="Chromosome"/>
</dbReference>
<evidence type="ECO:0008006" key="3">
    <source>
        <dbReference type="Google" id="ProtNLM"/>
    </source>
</evidence>
<dbReference type="EMBL" id="CP029693">
    <property type="protein sequence ID" value="AWY39363.1"/>
    <property type="molecule type" value="Genomic_DNA"/>
</dbReference>
<evidence type="ECO:0000313" key="2">
    <source>
        <dbReference type="Proteomes" id="UP000250299"/>
    </source>
</evidence>
<dbReference type="Pfam" id="PF05593">
    <property type="entry name" value="RHS_repeat"/>
    <property type="match status" value="1"/>
</dbReference>
<reference evidence="1 2" key="1">
    <citation type="submission" date="2018-05" db="EMBL/GenBank/DDBJ databases">
        <title>Whole genome sequence of Pseudomonas putida JBC17.</title>
        <authorList>
            <person name="Lee Y.H."/>
            <person name="David K."/>
        </authorList>
    </citation>
    <scope>NUCLEOTIDE SEQUENCE [LARGE SCALE GENOMIC DNA]</scope>
    <source>
        <strain evidence="1 2">JBC17</strain>
    </source>
</reference>
<dbReference type="RefSeq" id="WP_110963145.1">
    <property type="nucleotide sequence ID" value="NZ_CP029693.1"/>
</dbReference>
<dbReference type="AlphaFoldDB" id="A0A2Z4RE46"/>
<dbReference type="OrthoDB" id="5862074at2"/>
<proteinExistence type="predicted"/>
<name>A0A2Z4RE46_PSEPU</name>
<dbReference type="InterPro" id="IPR031325">
    <property type="entry name" value="RHS_repeat"/>
</dbReference>
<dbReference type="Gene3D" id="2.180.10.10">
    <property type="entry name" value="RHS repeat-associated core"/>
    <property type="match status" value="1"/>
</dbReference>
<gene>
    <name evidence="1" type="ORF">DKY63_05365</name>
</gene>
<protein>
    <recommendedName>
        <fullName evidence="3">YD repeat-containing protein</fullName>
    </recommendedName>
</protein>
<sequence length="204" mass="22600">MYNDVDGLAQRTLKEGTLLLREEKYGYDLRSRLTSYECAGTQPPVDPYNKAIQRQVFTFSALDNMRFAVTTFAGGTNRATYTYDTVDPVQLVKVANTHADYPTQIDLVYNKDGHLIRDEAGRTLDYDALGRLISVSEPSGGATKSYNYDPLDKTAGMNDGMEQEQRFYKGDQLANQIKGANSSTFMRGDDVVLAEHQAGAGPKS</sequence>
<dbReference type="InterPro" id="IPR006530">
    <property type="entry name" value="YD"/>
</dbReference>
<dbReference type="NCBIfam" id="TIGR01643">
    <property type="entry name" value="YD_repeat_2x"/>
    <property type="match status" value="1"/>
</dbReference>
<evidence type="ECO:0000313" key="1">
    <source>
        <dbReference type="EMBL" id="AWY39363.1"/>
    </source>
</evidence>
<accession>A0A2Z4RE46</accession>
<organism evidence="1 2">
    <name type="scientific">Pseudomonas putida</name>
    <name type="common">Arthrobacter siderocapsulatus</name>
    <dbReference type="NCBI Taxonomy" id="303"/>
    <lineage>
        <taxon>Bacteria</taxon>
        <taxon>Pseudomonadati</taxon>
        <taxon>Pseudomonadota</taxon>
        <taxon>Gammaproteobacteria</taxon>
        <taxon>Pseudomonadales</taxon>
        <taxon>Pseudomonadaceae</taxon>
        <taxon>Pseudomonas</taxon>
    </lineage>
</organism>